<keyword evidence="7" id="KW-1185">Reference proteome</keyword>
<proteinExistence type="inferred from homology"/>
<dbReference type="HAMAP" id="MF_00724">
    <property type="entry name" value="FliE"/>
    <property type="match status" value="1"/>
</dbReference>
<keyword evidence="3 4" id="KW-0975">Bacterial flagellum</keyword>
<keyword evidence="6" id="KW-0969">Cilium</keyword>
<dbReference type="Pfam" id="PF02049">
    <property type="entry name" value="FliE"/>
    <property type="match status" value="1"/>
</dbReference>
<evidence type="ECO:0000256" key="3">
    <source>
        <dbReference type="ARBA" id="ARBA00023143"/>
    </source>
</evidence>
<dbReference type="PRINTS" id="PR01006">
    <property type="entry name" value="FLGHOOKFLIE"/>
</dbReference>
<reference evidence="7" key="1">
    <citation type="journal article" date="2019" name="Int. J. Syst. Evol. Microbiol.">
        <title>The Global Catalogue of Microorganisms (GCM) 10K type strain sequencing project: providing services to taxonomists for standard genome sequencing and annotation.</title>
        <authorList>
            <consortium name="The Broad Institute Genomics Platform"/>
            <consortium name="The Broad Institute Genome Sequencing Center for Infectious Disease"/>
            <person name="Wu L."/>
            <person name="Ma J."/>
        </authorList>
    </citation>
    <scope>NUCLEOTIDE SEQUENCE [LARGE SCALE GENOMIC DNA]</scope>
    <source>
        <strain evidence="7">KCTC 42501</strain>
    </source>
</reference>
<dbReference type="RefSeq" id="WP_066261204.1">
    <property type="nucleotide sequence ID" value="NZ_JBHRXX010000010.1"/>
</dbReference>
<comment type="caution">
    <text evidence="6">The sequence shown here is derived from an EMBL/GenBank/DDBJ whole genome shotgun (WGS) entry which is preliminary data.</text>
</comment>
<dbReference type="Proteomes" id="UP001595729">
    <property type="component" value="Unassembled WGS sequence"/>
</dbReference>
<gene>
    <name evidence="4 6" type="primary">fliE</name>
    <name evidence="6" type="ORF">ACFOPI_22820</name>
</gene>
<organism evidence="6 7">
    <name type="scientific">Hydrogenophaga luteola</name>
    <dbReference type="NCBI Taxonomy" id="1591122"/>
    <lineage>
        <taxon>Bacteria</taxon>
        <taxon>Pseudomonadati</taxon>
        <taxon>Pseudomonadota</taxon>
        <taxon>Betaproteobacteria</taxon>
        <taxon>Burkholderiales</taxon>
        <taxon>Comamonadaceae</taxon>
        <taxon>Hydrogenophaga</taxon>
    </lineage>
</organism>
<dbReference type="EMBL" id="JBHRXX010000010">
    <property type="protein sequence ID" value="MFC3686443.1"/>
    <property type="molecule type" value="Genomic_DNA"/>
</dbReference>
<evidence type="ECO:0000256" key="2">
    <source>
        <dbReference type="ARBA" id="ARBA00009272"/>
    </source>
</evidence>
<name>A0ABV7WDD3_9BURK</name>
<evidence type="ECO:0000256" key="5">
    <source>
        <dbReference type="NCBIfam" id="TIGR00205"/>
    </source>
</evidence>
<keyword evidence="6" id="KW-0282">Flagellum</keyword>
<evidence type="ECO:0000256" key="1">
    <source>
        <dbReference type="ARBA" id="ARBA00004117"/>
    </source>
</evidence>
<sequence length="107" mass="11269">MDLRINALNSQAVNGIGRPAAARGGASAGVGGVGSGFADNFKTALQSVSKAQNEASQLQNEVQKGNPNVSLEETMLAMQKAQIGFQATMHVRNRMVQAYTDIMNMSV</sequence>
<dbReference type="InterPro" id="IPR001624">
    <property type="entry name" value="FliE"/>
</dbReference>
<accession>A0ABV7WDD3</accession>
<dbReference type="PANTHER" id="PTHR34653:SF1">
    <property type="entry name" value="FLAGELLAR HOOK-BASAL BODY COMPLEX PROTEIN FLIE"/>
    <property type="match status" value="1"/>
</dbReference>
<comment type="similarity">
    <text evidence="2 4">Belongs to the FliE family.</text>
</comment>
<comment type="subcellular location">
    <subcellularLocation>
        <location evidence="1 4">Bacterial flagellum basal body</location>
    </subcellularLocation>
</comment>
<evidence type="ECO:0000256" key="4">
    <source>
        <dbReference type="HAMAP-Rule" id="MF_00724"/>
    </source>
</evidence>
<evidence type="ECO:0000313" key="6">
    <source>
        <dbReference type="EMBL" id="MFC3686443.1"/>
    </source>
</evidence>
<dbReference type="NCBIfam" id="TIGR00205">
    <property type="entry name" value="fliE"/>
    <property type="match status" value="1"/>
</dbReference>
<evidence type="ECO:0000313" key="7">
    <source>
        <dbReference type="Proteomes" id="UP001595729"/>
    </source>
</evidence>
<dbReference type="PANTHER" id="PTHR34653">
    <property type="match status" value="1"/>
</dbReference>
<keyword evidence="6" id="KW-0966">Cell projection</keyword>
<protein>
    <recommendedName>
        <fullName evidence="4 5">Flagellar hook-basal body complex protein FliE</fullName>
    </recommendedName>
</protein>